<keyword evidence="3" id="KW-1185">Reference proteome</keyword>
<evidence type="ECO:0000256" key="1">
    <source>
        <dbReference type="SAM" id="Phobius"/>
    </source>
</evidence>
<feature type="transmembrane region" description="Helical" evidence="1">
    <location>
        <begin position="21"/>
        <end position="43"/>
    </location>
</feature>
<evidence type="ECO:0000313" key="2">
    <source>
        <dbReference type="EnsemblMetazoa" id="AMEM001086-PA"/>
    </source>
</evidence>
<organism evidence="2 3">
    <name type="scientific">Anopheles merus</name>
    <name type="common">Mosquito</name>
    <dbReference type="NCBI Taxonomy" id="30066"/>
    <lineage>
        <taxon>Eukaryota</taxon>
        <taxon>Metazoa</taxon>
        <taxon>Ecdysozoa</taxon>
        <taxon>Arthropoda</taxon>
        <taxon>Hexapoda</taxon>
        <taxon>Insecta</taxon>
        <taxon>Pterygota</taxon>
        <taxon>Neoptera</taxon>
        <taxon>Endopterygota</taxon>
        <taxon>Diptera</taxon>
        <taxon>Nematocera</taxon>
        <taxon>Culicoidea</taxon>
        <taxon>Culicidae</taxon>
        <taxon>Anophelinae</taxon>
        <taxon>Anopheles</taxon>
    </lineage>
</organism>
<dbReference type="Proteomes" id="UP000075903">
    <property type="component" value="Unassembled WGS sequence"/>
</dbReference>
<feature type="transmembrane region" description="Helical" evidence="1">
    <location>
        <begin position="158"/>
        <end position="178"/>
    </location>
</feature>
<dbReference type="VEuPathDB" id="VectorBase:AMEM001086"/>
<keyword evidence="1" id="KW-0472">Membrane</keyword>
<keyword evidence="1" id="KW-1133">Transmembrane helix</keyword>
<reference evidence="2" key="1">
    <citation type="submission" date="2020-05" db="UniProtKB">
        <authorList>
            <consortium name="EnsemblMetazoa"/>
        </authorList>
    </citation>
    <scope>IDENTIFICATION</scope>
    <source>
        <strain evidence="2">MAF</strain>
    </source>
</reference>
<dbReference type="EnsemblMetazoa" id="AMEM001086-RA">
    <property type="protein sequence ID" value="AMEM001086-PA"/>
    <property type="gene ID" value="AMEM001086"/>
</dbReference>
<keyword evidence="1" id="KW-0812">Transmembrane</keyword>
<sequence length="190" mass="21288">MSDSWVAERDWSITRRRGRGGVVLVLLLLLLIVVQQVVAIALLRFAQIVLGQIGQHVRQLGRRMEGGPPLLGIAQHPVGGGASFNLGQMLFRNVAFERQGGEQLIEGQLPMATNRTVGGGGGARVPITQSLTIGGRRWWWWWLLIDATLRRGGQLHRFLLAITVAAILVTSVSVRRWWMMMMMFMVRRID</sequence>
<evidence type="ECO:0000313" key="3">
    <source>
        <dbReference type="Proteomes" id="UP000075903"/>
    </source>
</evidence>
<name>A0A182UNU7_ANOME</name>
<accession>A0A182UNU7</accession>
<protein>
    <submittedName>
        <fullName evidence="2">Uncharacterized protein</fullName>
    </submittedName>
</protein>
<proteinExistence type="predicted"/>
<dbReference type="AlphaFoldDB" id="A0A182UNU7"/>